<reference evidence="1 2" key="1">
    <citation type="submission" date="2005-07" db="EMBL/GenBank/DDBJ databases">
        <authorList>
            <person name="Mural R.J."/>
            <person name="Li P.W."/>
            <person name="Adams M.D."/>
            <person name="Amanatides P.G."/>
            <person name="Baden-Tillson H."/>
            <person name="Barnstead M."/>
            <person name="Chin S.H."/>
            <person name="Dew I."/>
            <person name="Evans C.A."/>
            <person name="Ferriera S."/>
            <person name="Flanigan M."/>
            <person name="Fosler C."/>
            <person name="Glodek A."/>
            <person name="Gu Z."/>
            <person name="Holt R.A."/>
            <person name="Jennings D."/>
            <person name="Kraft C.L."/>
            <person name="Lu F."/>
            <person name="Nguyen T."/>
            <person name="Nusskern D.R."/>
            <person name="Pfannkoch C.M."/>
            <person name="Sitter C."/>
            <person name="Sutton G.G."/>
            <person name="Venter J.C."/>
            <person name="Wang Z."/>
            <person name="Woodage T."/>
            <person name="Zheng X.H."/>
            <person name="Zhong F."/>
        </authorList>
    </citation>
    <scope>NUCLEOTIDE SEQUENCE [LARGE SCALE GENOMIC DNA]</scope>
    <source>
        <strain>BN</strain>
        <strain evidence="2">Sprague-Dawley</strain>
    </source>
</reference>
<evidence type="ECO:0000313" key="1">
    <source>
        <dbReference type="EMBL" id="EDM05232.1"/>
    </source>
</evidence>
<organism evidence="1 2">
    <name type="scientific">Rattus norvegicus</name>
    <name type="common">Rat</name>
    <dbReference type="NCBI Taxonomy" id="10116"/>
    <lineage>
        <taxon>Eukaryota</taxon>
        <taxon>Metazoa</taxon>
        <taxon>Chordata</taxon>
        <taxon>Craniata</taxon>
        <taxon>Vertebrata</taxon>
        <taxon>Euteleostomi</taxon>
        <taxon>Mammalia</taxon>
        <taxon>Eutheria</taxon>
        <taxon>Euarchontoglires</taxon>
        <taxon>Glires</taxon>
        <taxon>Rodentia</taxon>
        <taxon>Myomorpha</taxon>
        <taxon>Muroidea</taxon>
        <taxon>Muridae</taxon>
        <taxon>Murinae</taxon>
        <taxon>Rattus</taxon>
    </lineage>
</organism>
<protein>
    <submittedName>
        <fullName evidence="1">RCG32843</fullName>
    </submittedName>
</protein>
<evidence type="ECO:0000313" key="2">
    <source>
        <dbReference type="Proteomes" id="UP000234681"/>
    </source>
</evidence>
<accession>A6HGS5</accession>
<dbReference type="EMBL" id="CH473948">
    <property type="protein sequence ID" value="EDM05232.1"/>
    <property type="molecule type" value="Genomic_DNA"/>
</dbReference>
<dbReference type="PROSITE" id="PS51257">
    <property type="entry name" value="PROKAR_LIPOPROTEIN"/>
    <property type="match status" value="1"/>
</dbReference>
<dbReference type="Proteomes" id="UP000234681">
    <property type="component" value="Chromosome 10"/>
</dbReference>
<proteinExistence type="predicted"/>
<sequence length="69" mass="7694">MTFTCVRLRAAALQPQPSILMPLLPSFSSCPSHTQGTCPSHGNPDAWQVLYLQHPWPFPWQASCGENKE</sequence>
<gene>
    <name evidence="1" type="ORF">rCG_32843</name>
</gene>
<dbReference type="AlphaFoldDB" id="A6HGS5"/>
<name>A6HGS5_RAT</name>